<keyword evidence="2" id="KW-1133">Transmembrane helix</keyword>
<keyword evidence="2" id="KW-0472">Membrane</keyword>
<dbReference type="NCBIfam" id="NF009316">
    <property type="entry name" value="PRK12674.1-5"/>
    <property type="match status" value="1"/>
</dbReference>
<feature type="transmembrane region" description="Helical" evidence="2">
    <location>
        <begin position="6"/>
        <end position="28"/>
    </location>
</feature>
<dbReference type="Proteomes" id="UP000244060">
    <property type="component" value="Unassembled WGS sequence"/>
</dbReference>
<dbReference type="PANTHER" id="PTHR34703:SF1">
    <property type="entry name" value="ANTIPORTER SUBUNIT MNHG2-RELATED"/>
    <property type="match status" value="1"/>
</dbReference>
<name>A0A2T5KEL4_9RHOB</name>
<evidence type="ECO:0000256" key="2">
    <source>
        <dbReference type="SAM" id="Phobius"/>
    </source>
</evidence>
<keyword evidence="2" id="KW-0812">Transmembrane</keyword>
<keyword evidence="4" id="KW-1185">Reference proteome</keyword>
<dbReference type="OrthoDB" id="4427992at2"/>
<proteinExistence type="predicted"/>
<dbReference type="Pfam" id="PF03334">
    <property type="entry name" value="PhaG_MnhG_YufB"/>
    <property type="match status" value="1"/>
</dbReference>
<evidence type="ECO:0000256" key="1">
    <source>
        <dbReference type="SAM" id="MobiDB-lite"/>
    </source>
</evidence>
<dbReference type="InterPro" id="IPR005133">
    <property type="entry name" value="PhaG_MnhG_YufB"/>
</dbReference>
<sequence>MDLALEILVSALLVIAGTFGLVGSFGLLRLRDAVQRLHGPTKATTVGVGAALIASMVDLYQYRATLTWQELLVAAFLFITAPITALFLGKIHMHQSIPRDALPNTGTDRDWATFDPTFKGPEPKFPGE</sequence>
<dbReference type="AlphaFoldDB" id="A0A2T5KEL4"/>
<dbReference type="GO" id="GO:0015385">
    <property type="term" value="F:sodium:proton antiporter activity"/>
    <property type="evidence" value="ECO:0007669"/>
    <property type="project" value="TreeGrafter"/>
</dbReference>
<dbReference type="EMBL" id="QAOT01000001">
    <property type="protein sequence ID" value="PTR20817.1"/>
    <property type="molecule type" value="Genomic_DNA"/>
</dbReference>
<reference evidence="3 4" key="1">
    <citation type="submission" date="2018-04" db="EMBL/GenBank/DDBJ databases">
        <title>Genomic Encyclopedia of Type Strains, Phase III (KMG-III): the genomes of soil and plant-associated and newly described type strains.</title>
        <authorList>
            <person name="Whitman W."/>
        </authorList>
    </citation>
    <scope>NUCLEOTIDE SEQUENCE [LARGE SCALE GENOMIC DNA]</scope>
    <source>
        <strain evidence="3 4">KA25</strain>
    </source>
</reference>
<dbReference type="PANTHER" id="PTHR34703">
    <property type="entry name" value="ANTIPORTER SUBUNIT MNHG2-RELATED"/>
    <property type="match status" value="1"/>
</dbReference>
<feature type="transmembrane region" description="Helical" evidence="2">
    <location>
        <begin position="71"/>
        <end position="89"/>
    </location>
</feature>
<accession>A0A2T5KEL4</accession>
<protein>
    <submittedName>
        <fullName evidence="3">Multisubunit potassium/proton antiporter PhaG subunit</fullName>
    </submittedName>
</protein>
<comment type="caution">
    <text evidence="3">The sequence shown here is derived from an EMBL/GenBank/DDBJ whole genome shotgun (WGS) entry which is preliminary data.</text>
</comment>
<organism evidence="3 4">
    <name type="scientific">Cereibacter azotoformans</name>
    <dbReference type="NCBI Taxonomy" id="43057"/>
    <lineage>
        <taxon>Bacteria</taxon>
        <taxon>Pseudomonadati</taxon>
        <taxon>Pseudomonadota</taxon>
        <taxon>Alphaproteobacteria</taxon>
        <taxon>Rhodobacterales</taxon>
        <taxon>Paracoccaceae</taxon>
        <taxon>Cereibacter</taxon>
    </lineage>
</organism>
<dbReference type="RefSeq" id="WP_011907292.1">
    <property type="nucleotide sequence ID" value="NZ_CP089965.1"/>
</dbReference>
<gene>
    <name evidence="3" type="ORF">C8J28_101137</name>
</gene>
<feature type="region of interest" description="Disordered" evidence="1">
    <location>
        <begin position="100"/>
        <end position="128"/>
    </location>
</feature>
<evidence type="ECO:0000313" key="4">
    <source>
        <dbReference type="Proteomes" id="UP000244060"/>
    </source>
</evidence>
<evidence type="ECO:0000313" key="3">
    <source>
        <dbReference type="EMBL" id="PTR20817.1"/>
    </source>
</evidence>